<name>A0A2G5C0A9_AQUCA</name>
<evidence type="ECO:0000313" key="2">
    <source>
        <dbReference type="EMBL" id="PIA24702.1"/>
    </source>
</evidence>
<evidence type="ECO:0000259" key="1">
    <source>
        <dbReference type="Pfam" id="PF26130"/>
    </source>
</evidence>
<reference evidence="2 3" key="1">
    <citation type="submission" date="2017-09" db="EMBL/GenBank/DDBJ databases">
        <title>WGS assembly of Aquilegia coerulea Goldsmith.</title>
        <authorList>
            <person name="Hodges S."/>
            <person name="Kramer E."/>
            <person name="Nordborg M."/>
            <person name="Tomkins J."/>
            <person name="Borevitz J."/>
            <person name="Derieg N."/>
            <person name="Yan J."/>
            <person name="Mihaltcheva S."/>
            <person name="Hayes R.D."/>
            <person name="Rokhsar D."/>
        </authorList>
    </citation>
    <scope>NUCLEOTIDE SEQUENCE [LARGE SCALE GENOMIC DNA]</scope>
    <source>
        <strain evidence="3">cv. Goldsmith</strain>
    </source>
</reference>
<sequence>MQEIVFEVHHGGFFSLIPSMHYKMGKKDYFALDVDKLGAVEIKSYIEDDLKYRDVSKIHWCVAGRPLKDNLRLVVDDRSTVDMMNVVQSKELIELYVEHDLFEKMMKTMIFTKRMTKFVKLEVLIVRQDLLM</sequence>
<keyword evidence="3" id="KW-1185">Reference proteome</keyword>
<gene>
    <name evidence="2" type="ORF">AQUCO_94400001v1</name>
</gene>
<dbReference type="Pfam" id="PF26130">
    <property type="entry name" value="PB1-like"/>
    <property type="match status" value="1"/>
</dbReference>
<protein>
    <recommendedName>
        <fullName evidence="1">PB1-like domain-containing protein</fullName>
    </recommendedName>
</protein>
<organism evidence="2 3">
    <name type="scientific">Aquilegia coerulea</name>
    <name type="common">Rocky mountain columbine</name>
    <dbReference type="NCBI Taxonomy" id="218851"/>
    <lineage>
        <taxon>Eukaryota</taxon>
        <taxon>Viridiplantae</taxon>
        <taxon>Streptophyta</taxon>
        <taxon>Embryophyta</taxon>
        <taxon>Tracheophyta</taxon>
        <taxon>Spermatophyta</taxon>
        <taxon>Magnoliopsida</taxon>
        <taxon>Ranunculales</taxon>
        <taxon>Ranunculaceae</taxon>
        <taxon>Thalictroideae</taxon>
        <taxon>Aquilegia</taxon>
    </lineage>
</organism>
<dbReference type="Proteomes" id="UP000230069">
    <property type="component" value="Unassembled WGS sequence"/>
</dbReference>
<proteinExistence type="predicted"/>
<feature type="domain" description="PB1-like" evidence="1">
    <location>
        <begin position="2"/>
        <end position="99"/>
    </location>
</feature>
<accession>A0A2G5C0A9</accession>
<dbReference type="InterPro" id="IPR058594">
    <property type="entry name" value="PB1-like_dom_pln"/>
</dbReference>
<dbReference type="OrthoDB" id="998442at2759"/>
<dbReference type="EMBL" id="KZ305486">
    <property type="protein sequence ID" value="PIA24702.1"/>
    <property type="molecule type" value="Genomic_DNA"/>
</dbReference>
<dbReference type="AlphaFoldDB" id="A0A2G5C0A9"/>
<evidence type="ECO:0000313" key="3">
    <source>
        <dbReference type="Proteomes" id="UP000230069"/>
    </source>
</evidence>
<dbReference type="InParanoid" id="A0A2G5C0A9"/>